<comment type="caution">
    <text evidence="2">The sequence shown here is derived from an EMBL/GenBank/DDBJ whole genome shotgun (WGS) entry which is preliminary data.</text>
</comment>
<proteinExistence type="predicted"/>
<keyword evidence="3" id="KW-1185">Reference proteome</keyword>
<keyword evidence="1" id="KW-1133">Transmembrane helix</keyword>
<name>A0ABR7WKL5_9SPHI</name>
<evidence type="ECO:0000256" key="1">
    <source>
        <dbReference type="SAM" id="Phobius"/>
    </source>
</evidence>
<reference evidence="2 3" key="1">
    <citation type="submission" date="2020-09" db="EMBL/GenBank/DDBJ databases">
        <title>Novel species of Mucilaginibacter isolated from a glacier on the Tibetan Plateau.</title>
        <authorList>
            <person name="Liu Q."/>
            <person name="Xin Y.-H."/>
        </authorList>
    </citation>
    <scope>NUCLEOTIDE SEQUENCE [LARGE SCALE GENOMIC DNA]</scope>
    <source>
        <strain evidence="2 3">ZT4R22</strain>
    </source>
</reference>
<feature type="transmembrane region" description="Helical" evidence="1">
    <location>
        <begin position="6"/>
        <end position="22"/>
    </location>
</feature>
<protein>
    <submittedName>
        <fullName evidence="2">Uncharacterized protein</fullName>
    </submittedName>
</protein>
<gene>
    <name evidence="2" type="ORF">IDJ77_03500</name>
</gene>
<keyword evidence="1" id="KW-0812">Transmembrane</keyword>
<keyword evidence="1" id="KW-0472">Membrane</keyword>
<evidence type="ECO:0000313" key="3">
    <source>
        <dbReference type="Proteomes" id="UP000606600"/>
    </source>
</evidence>
<dbReference type="Proteomes" id="UP000606600">
    <property type="component" value="Unassembled WGS sequence"/>
</dbReference>
<evidence type="ECO:0000313" key="2">
    <source>
        <dbReference type="EMBL" id="MBD1362865.1"/>
    </source>
</evidence>
<sequence>MEDVILQIIVTALLVLMPLFGPKTRRREIDFKKQTEIHSIYGVNENGKLELLKKEGEEQA</sequence>
<organism evidence="2 3">
    <name type="scientific">Mucilaginibacter pankratovii</name>
    <dbReference type="NCBI Taxonomy" id="2772110"/>
    <lineage>
        <taxon>Bacteria</taxon>
        <taxon>Pseudomonadati</taxon>
        <taxon>Bacteroidota</taxon>
        <taxon>Sphingobacteriia</taxon>
        <taxon>Sphingobacteriales</taxon>
        <taxon>Sphingobacteriaceae</taxon>
        <taxon>Mucilaginibacter</taxon>
    </lineage>
</organism>
<dbReference type="RefSeq" id="WP_191187543.1">
    <property type="nucleotide sequence ID" value="NZ_JACWMY010000002.1"/>
</dbReference>
<accession>A0ABR7WKL5</accession>
<dbReference type="EMBL" id="JACWMY010000002">
    <property type="protein sequence ID" value="MBD1362865.1"/>
    <property type="molecule type" value="Genomic_DNA"/>
</dbReference>